<proteinExistence type="inferred from homology"/>
<evidence type="ECO:0000313" key="5">
    <source>
        <dbReference type="Proteomes" id="UP000318578"/>
    </source>
</evidence>
<feature type="compositionally biased region" description="Basic and acidic residues" evidence="2">
    <location>
        <begin position="57"/>
        <end position="69"/>
    </location>
</feature>
<evidence type="ECO:0000256" key="1">
    <source>
        <dbReference type="ARBA" id="ARBA00006432"/>
    </source>
</evidence>
<feature type="region of interest" description="Disordered" evidence="2">
    <location>
        <begin position="48"/>
        <end position="79"/>
    </location>
</feature>
<dbReference type="Gene3D" id="3.30.300.30">
    <property type="match status" value="1"/>
</dbReference>
<dbReference type="NCBIfam" id="NF005850">
    <property type="entry name" value="PRK07768.1"/>
    <property type="match status" value="1"/>
</dbReference>
<dbReference type="GO" id="GO:0070566">
    <property type="term" value="F:adenylyltransferase activity"/>
    <property type="evidence" value="ECO:0007669"/>
    <property type="project" value="TreeGrafter"/>
</dbReference>
<sequence length="589" mass="62532">MSRFVDTLVATAAGGGQQRGMVTGEPTEPVRRTWAEIHEQAKKLAGGLVTGVPARSAPDEGARAEEDRPGAGVPQDTGGLKPGTPVAVLAAAPALIAPTVQGVWLAGGSVTMLHQPTPRTDLAVWAEDTVKVLNMIGAGLVLLGEPFDALAPVLTEHGIAFRLISELLEAEPLAEPVPVGEDDLALLQLTSGSTAEPKAVRINHGNLYVNIKAMVERAEFVFESDVMVSWLPTFHDMGMVGFLTVPMTFGVELIKITPVEFLSGPLIWPALITKYRATTTAAPNFAYAIVGRRLARVEEDDAYDLSTLRIALNGAEPIDETAVQTFTDAGARFKMPAECVFPAYGMAEATLAVSFAPLFTGLTLDFVEADALEADNRAVPVPEGDLRRGTDEVRSFAVLGRPLDGLEAQIVDGEGNVLGERQVGEIRLRGEAVTPGYLTVDGPVPTQDAEGWLATGDLGYLIDGQIVICGRQKDVIIMGGRNIYPTDIERAATSVEGVRAGNAVAVRIDAGTRRERFAVVLESKLAGDAEAERTLVKQVVARVRDAVDLRPFAVVVLPSGSLPKTPSGKVKRAATATQFADRIQQSATR</sequence>
<accession>A0A558A091</accession>
<comment type="caution">
    <text evidence="4">The sequence shown here is derived from an EMBL/GenBank/DDBJ whole genome shotgun (WGS) entry which is preliminary data.</text>
</comment>
<organism evidence="4 5">
    <name type="scientific">Amycolatopsis acidiphila</name>
    <dbReference type="NCBI Taxonomy" id="715473"/>
    <lineage>
        <taxon>Bacteria</taxon>
        <taxon>Bacillati</taxon>
        <taxon>Actinomycetota</taxon>
        <taxon>Actinomycetes</taxon>
        <taxon>Pseudonocardiales</taxon>
        <taxon>Pseudonocardiaceae</taxon>
        <taxon>Amycolatopsis</taxon>
    </lineage>
</organism>
<name>A0A558A091_9PSEU</name>
<dbReference type="PANTHER" id="PTHR22754">
    <property type="entry name" value="DISCO-INTERACTING PROTEIN 2 DIP2 -RELATED"/>
    <property type="match status" value="1"/>
</dbReference>
<gene>
    <name evidence="4" type="ORF">FNH06_30475</name>
</gene>
<feature type="domain" description="AMP-dependent synthetase/ligase" evidence="3">
    <location>
        <begin position="79"/>
        <end position="438"/>
    </location>
</feature>
<dbReference type="OrthoDB" id="3671040at2"/>
<dbReference type="SUPFAM" id="SSF56801">
    <property type="entry name" value="Acetyl-CoA synthetase-like"/>
    <property type="match status" value="1"/>
</dbReference>
<evidence type="ECO:0000313" key="4">
    <source>
        <dbReference type="EMBL" id="TVT17688.1"/>
    </source>
</evidence>
<dbReference type="InterPro" id="IPR000873">
    <property type="entry name" value="AMP-dep_synth/lig_dom"/>
</dbReference>
<evidence type="ECO:0000259" key="3">
    <source>
        <dbReference type="Pfam" id="PF00501"/>
    </source>
</evidence>
<comment type="similarity">
    <text evidence="1">Belongs to the ATP-dependent AMP-binding enzyme family.</text>
</comment>
<dbReference type="PANTHER" id="PTHR22754:SF32">
    <property type="entry name" value="DISCO-INTERACTING PROTEIN 2"/>
    <property type="match status" value="1"/>
</dbReference>
<evidence type="ECO:0000256" key="2">
    <source>
        <dbReference type="SAM" id="MobiDB-lite"/>
    </source>
</evidence>
<dbReference type="AlphaFoldDB" id="A0A558A091"/>
<protein>
    <submittedName>
        <fullName evidence="4">AMP-binding protein</fullName>
    </submittedName>
</protein>
<dbReference type="Pfam" id="PF00501">
    <property type="entry name" value="AMP-binding"/>
    <property type="match status" value="1"/>
</dbReference>
<dbReference type="InterPro" id="IPR045851">
    <property type="entry name" value="AMP-bd_C_sf"/>
</dbReference>
<dbReference type="InterPro" id="IPR042099">
    <property type="entry name" value="ANL_N_sf"/>
</dbReference>
<dbReference type="Gene3D" id="3.40.50.12780">
    <property type="entry name" value="N-terminal domain of ligase-like"/>
    <property type="match status" value="1"/>
</dbReference>
<dbReference type="GO" id="GO:0005886">
    <property type="term" value="C:plasma membrane"/>
    <property type="evidence" value="ECO:0007669"/>
    <property type="project" value="TreeGrafter"/>
</dbReference>
<dbReference type="GO" id="GO:0006633">
    <property type="term" value="P:fatty acid biosynthetic process"/>
    <property type="evidence" value="ECO:0007669"/>
    <property type="project" value="TreeGrafter"/>
</dbReference>
<reference evidence="4 5" key="1">
    <citation type="submission" date="2019-07" db="EMBL/GenBank/DDBJ databases">
        <title>New species of Amycolatopsis and Streptomyces.</title>
        <authorList>
            <person name="Duangmal K."/>
            <person name="Teo W.F.A."/>
            <person name="Lipun K."/>
        </authorList>
    </citation>
    <scope>NUCLEOTIDE SEQUENCE [LARGE SCALE GENOMIC DNA]</scope>
    <source>
        <strain evidence="4 5">JCM 30562</strain>
    </source>
</reference>
<keyword evidence="5" id="KW-1185">Reference proteome</keyword>
<dbReference type="EMBL" id="VJZA01000074">
    <property type="protein sequence ID" value="TVT17688.1"/>
    <property type="molecule type" value="Genomic_DNA"/>
</dbReference>
<dbReference type="Proteomes" id="UP000318578">
    <property type="component" value="Unassembled WGS sequence"/>
</dbReference>
<dbReference type="RefSeq" id="WP_144643387.1">
    <property type="nucleotide sequence ID" value="NZ_BNAX01000031.1"/>
</dbReference>